<protein>
    <submittedName>
        <fullName evidence="2">Uncharacterized protein</fullName>
    </submittedName>
</protein>
<comment type="caution">
    <text evidence="2">The sequence shown here is derived from an EMBL/GenBank/DDBJ whole genome shotgun (WGS) entry which is preliminary data.</text>
</comment>
<feature type="compositionally biased region" description="Low complexity" evidence="1">
    <location>
        <begin position="69"/>
        <end position="79"/>
    </location>
</feature>
<feature type="compositionally biased region" description="Polar residues" evidence="1">
    <location>
        <begin position="11"/>
        <end position="24"/>
    </location>
</feature>
<evidence type="ECO:0000256" key="1">
    <source>
        <dbReference type="SAM" id="MobiDB-lite"/>
    </source>
</evidence>
<dbReference type="AlphaFoldDB" id="A0AAN8HW94"/>
<feature type="region of interest" description="Disordered" evidence="1">
    <location>
        <begin position="1"/>
        <end position="86"/>
    </location>
</feature>
<feature type="compositionally biased region" description="Polar residues" evidence="1">
    <location>
        <begin position="46"/>
        <end position="59"/>
    </location>
</feature>
<organism evidence="2 3">
    <name type="scientific">Champsocephalus gunnari</name>
    <name type="common">Mackerel icefish</name>
    <dbReference type="NCBI Taxonomy" id="52237"/>
    <lineage>
        <taxon>Eukaryota</taxon>
        <taxon>Metazoa</taxon>
        <taxon>Chordata</taxon>
        <taxon>Craniata</taxon>
        <taxon>Vertebrata</taxon>
        <taxon>Euteleostomi</taxon>
        <taxon>Actinopterygii</taxon>
        <taxon>Neopterygii</taxon>
        <taxon>Teleostei</taxon>
        <taxon>Neoteleostei</taxon>
        <taxon>Acanthomorphata</taxon>
        <taxon>Eupercaria</taxon>
        <taxon>Perciformes</taxon>
        <taxon>Notothenioidei</taxon>
        <taxon>Channichthyidae</taxon>
        <taxon>Champsocephalus</taxon>
    </lineage>
</organism>
<evidence type="ECO:0000313" key="2">
    <source>
        <dbReference type="EMBL" id="KAK5930696.1"/>
    </source>
</evidence>
<proteinExistence type="predicted"/>
<accession>A0AAN8HW94</accession>
<name>A0AAN8HW94_CHAGU</name>
<evidence type="ECO:0000313" key="3">
    <source>
        <dbReference type="Proteomes" id="UP001331515"/>
    </source>
</evidence>
<keyword evidence="3" id="KW-1185">Reference proteome</keyword>
<dbReference type="Proteomes" id="UP001331515">
    <property type="component" value="Unassembled WGS sequence"/>
</dbReference>
<sequence>MKERSRHEGDTNSNAHMQRHSLSAVSPHPASHTHMPVTSKPILNQVKFNGRTTHPTNPHIQPPLLTQCPSQASQHPASPSRRKHAC</sequence>
<dbReference type="EMBL" id="JAURVH010001516">
    <property type="protein sequence ID" value="KAK5930696.1"/>
    <property type="molecule type" value="Genomic_DNA"/>
</dbReference>
<reference evidence="2 3" key="1">
    <citation type="journal article" date="2023" name="Mol. Biol. Evol.">
        <title>Genomics of Secondarily Temperate Adaptation in the Only Non-Antarctic Icefish.</title>
        <authorList>
            <person name="Rivera-Colon A.G."/>
            <person name="Rayamajhi N."/>
            <person name="Minhas B.F."/>
            <person name="Madrigal G."/>
            <person name="Bilyk K.T."/>
            <person name="Yoon V."/>
            <person name="Hune M."/>
            <person name="Gregory S."/>
            <person name="Cheng C.H.C."/>
            <person name="Catchen J.M."/>
        </authorList>
    </citation>
    <scope>NUCLEOTIDE SEQUENCE [LARGE SCALE GENOMIC DNA]</scope>
    <source>
        <tissue evidence="2">White muscle</tissue>
    </source>
</reference>
<feature type="compositionally biased region" description="Basic and acidic residues" evidence="1">
    <location>
        <begin position="1"/>
        <end position="10"/>
    </location>
</feature>
<gene>
    <name evidence="2" type="ORF">CgunFtcFv8_026914</name>
</gene>